<keyword evidence="1" id="KW-0378">Hydrolase</keyword>
<dbReference type="PANTHER" id="PTHR43156:SF2">
    <property type="entry name" value="STAGE II SPORULATION PROTEIN E"/>
    <property type="match status" value="1"/>
</dbReference>
<name>A0A1H3X6I0_XYLRU</name>
<reference evidence="5 6" key="1">
    <citation type="submission" date="2016-10" db="EMBL/GenBank/DDBJ databases">
        <authorList>
            <person name="de Groot N.N."/>
        </authorList>
    </citation>
    <scope>NUCLEOTIDE SEQUENCE [LARGE SCALE GENOMIC DNA]</scope>
    <source>
        <strain evidence="5 6">D31d</strain>
    </source>
</reference>
<dbReference type="CDD" id="cd12912">
    <property type="entry name" value="PDC2_MCP_like"/>
    <property type="match status" value="1"/>
</dbReference>
<dbReference type="PROSITE" id="PS50885">
    <property type="entry name" value="HAMP"/>
    <property type="match status" value="1"/>
</dbReference>
<feature type="transmembrane region" description="Helical" evidence="2">
    <location>
        <begin position="12"/>
        <end position="37"/>
    </location>
</feature>
<sequence>MNKVLAYIRRKLSIRVSLWVVMFAAVIFIAALGFLFYQSREAVRQEAIHRATTILDRTSLQVEGILNRVEVASNMTAWLVQQHPGEADSMFVYSAGMLRNNPEFYSCSIAFEPYHFKEYGRYFSAYSKYEGDSIRTLQGGSENYQYFFMDWYLMPTLLGHACWTDPYMDLDAPTNTYEMVTTYCQAIQNKQGAVIGVINTSLSINWLSQTISAVKPYPNSYSIMIGRGGTYFVHPDSTKITRQTIFTQTMLEPDTALTALGHAMQRGEEGMHRMVIDGKDSYVFYKPLGKTGCSMAIVCPESDIFGGFNRLRHTVMGIVCVGLLVMLCVFINVITRELKPLRRLAREAETIASGQFDAELPNFERTDEIGQLSHSFGNMQQSLVKYIDELKLATAQKASIESELNVASNIQMSMLPSVFPNREGLDMHASMTPAKEVGGDLYGYLLKGDNLYFCVGDVSGKGVPASLFMAQVTRLFRTLANQQMTPADICTHMNEALSGDENPTNMFVTMFVGMVNLQSGHLKFCNAGHNPPVIGGGEHHGEFLQMLPNFPIGVLPGLEFQGEEIDTIKGRALFLYTDGLNEAENREHEQFGDDQLLSILRNTHFESAQQVIETLYNEVQHHRDGADPNDDLTMMCLRMQ</sequence>
<dbReference type="InterPro" id="IPR001932">
    <property type="entry name" value="PPM-type_phosphatase-like_dom"/>
</dbReference>
<keyword evidence="2" id="KW-0812">Transmembrane</keyword>
<keyword evidence="2" id="KW-1133">Transmembrane helix</keyword>
<dbReference type="RefSeq" id="WP_074759763.1">
    <property type="nucleotide sequence ID" value="NZ_FNRF01000001.1"/>
</dbReference>
<dbReference type="PANTHER" id="PTHR43156">
    <property type="entry name" value="STAGE II SPORULATION PROTEIN E-RELATED"/>
    <property type="match status" value="1"/>
</dbReference>
<dbReference type="AlphaFoldDB" id="A0A1H3X6I0"/>
<evidence type="ECO:0000259" key="4">
    <source>
        <dbReference type="PROSITE" id="PS51746"/>
    </source>
</evidence>
<evidence type="ECO:0000313" key="6">
    <source>
        <dbReference type="Proteomes" id="UP000182257"/>
    </source>
</evidence>
<dbReference type="PROSITE" id="PS51746">
    <property type="entry name" value="PPM_2"/>
    <property type="match status" value="1"/>
</dbReference>
<dbReference type="GO" id="GO:0016791">
    <property type="term" value="F:phosphatase activity"/>
    <property type="evidence" value="ECO:0007669"/>
    <property type="project" value="TreeGrafter"/>
</dbReference>
<dbReference type="CDD" id="cd12913">
    <property type="entry name" value="PDC1_MCP_like"/>
    <property type="match status" value="1"/>
</dbReference>
<dbReference type="SMART" id="SM00304">
    <property type="entry name" value="HAMP"/>
    <property type="match status" value="1"/>
</dbReference>
<dbReference type="Pfam" id="PF22673">
    <property type="entry name" value="MCP-like_PDC_1"/>
    <property type="match status" value="1"/>
</dbReference>
<evidence type="ECO:0000256" key="2">
    <source>
        <dbReference type="SAM" id="Phobius"/>
    </source>
</evidence>
<dbReference type="SUPFAM" id="SSF158472">
    <property type="entry name" value="HAMP domain-like"/>
    <property type="match status" value="1"/>
</dbReference>
<evidence type="ECO:0000313" key="5">
    <source>
        <dbReference type="EMBL" id="SDZ94996.1"/>
    </source>
</evidence>
<organism evidence="5 6">
    <name type="scientific">Xylanibacter ruminicola</name>
    <name type="common">Prevotella ruminicola</name>
    <dbReference type="NCBI Taxonomy" id="839"/>
    <lineage>
        <taxon>Bacteria</taxon>
        <taxon>Pseudomonadati</taxon>
        <taxon>Bacteroidota</taxon>
        <taxon>Bacteroidia</taxon>
        <taxon>Bacteroidales</taxon>
        <taxon>Prevotellaceae</taxon>
        <taxon>Xylanibacter</taxon>
    </lineage>
</organism>
<gene>
    <name evidence="5" type="ORF">SAMN05216462_0089</name>
</gene>
<dbReference type="GO" id="GO:0007165">
    <property type="term" value="P:signal transduction"/>
    <property type="evidence" value="ECO:0007669"/>
    <property type="project" value="InterPro"/>
</dbReference>
<proteinExistence type="predicted"/>
<dbReference type="OrthoDB" id="9763484at2"/>
<dbReference type="Proteomes" id="UP000182257">
    <property type="component" value="Unassembled WGS sequence"/>
</dbReference>
<dbReference type="Gene3D" id="6.10.340.10">
    <property type="match status" value="1"/>
</dbReference>
<dbReference type="SMART" id="SM00331">
    <property type="entry name" value="PP2C_SIG"/>
    <property type="match status" value="1"/>
</dbReference>
<protein>
    <submittedName>
        <fullName evidence="5">Sigma-B regulation protein RsbU (Phosphoserine phosphatase)</fullName>
    </submittedName>
</protein>
<dbReference type="Pfam" id="PF00672">
    <property type="entry name" value="HAMP"/>
    <property type="match status" value="1"/>
</dbReference>
<dbReference type="EMBL" id="FNRF01000001">
    <property type="protein sequence ID" value="SDZ94996.1"/>
    <property type="molecule type" value="Genomic_DNA"/>
</dbReference>
<dbReference type="InterPro" id="IPR052016">
    <property type="entry name" value="Bact_Sigma-Reg"/>
</dbReference>
<dbReference type="Gene3D" id="3.60.40.10">
    <property type="entry name" value="PPM-type phosphatase domain"/>
    <property type="match status" value="1"/>
</dbReference>
<keyword evidence="2" id="KW-0472">Membrane</keyword>
<dbReference type="InterPro" id="IPR003660">
    <property type="entry name" value="HAMP_dom"/>
</dbReference>
<feature type="domain" description="HAMP" evidence="3">
    <location>
        <begin position="335"/>
        <end position="388"/>
    </location>
</feature>
<evidence type="ECO:0000256" key="1">
    <source>
        <dbReference type="ARBA" id="ARBA00022801"/>
    </source>
</evidence>
<dbReference type="Pfam" id="PF07228">
    <property type="entry name" value="SpoIIE"/>
    <property type="match status" value="1"/>
</dbReference>
<dbReference type="Gene3D" id="3.30.450.20">
    <property type="entry name" value="PAS domain"/>
    <property type="match status" value="2"/>
</dbReference>
<feature type="domain" description="PPM-type phosphatase" evidence="4">
    <location>
        <begin position="425"/>
        <end position="639"/>
    </location>
</feature>
<feature type="transmembrane region" description="Helical" evidence="2">
    <location>
        <begin position="315"/>
        <end position="334"/>
    </location>
</feature>
<accession>A0A1H3X6I0</accession>
<dbReference type="GO" id="GO:0016020">
    <property type="term" value="C:membrane"/>
    <property type="evidence" value="ECO:0007669"/>
    <property type="project" value="InterPro"/>
</dbReference>
<dbReference type="CDD" id="cd06225">
    <property type="entry name" value="HAMP"/>
    <property type="match status" value="1"/>
</dbReference>
<dbReference type="InterPro" id="IPR036457">
    <property type="entry name" value="PPM-type-like_dom_sf"/>
</dbReference>
<evidence type="ECO:0000259" key="3">
    <source>
        <dbReference type="PROSITE" id="PS50885"/>
    </source>
</evidence>